<protein>
    <submittedName>
        <fullName evidence="4">Uncharacterized protein</fullName>
    </submittedName>
</protein>
<keyword evidence="1" id="KW-1015">Disulfide bond</keyword>
<dbReference type="AlphaFoldDB" id="A0A922SKY4"/>
<evidence type="ECO:0000313" key="5">
    <source>
        <dbReference type="Proteomes" id="UP000814243"/>
    </source>
</evidence>
<sequence length="267" mass="28743">MRCDVRGAPPEAVAAAARLARRRAARRPRPRPPRPRPRRLALRPLRRALRRHMKPSLRPVSYVKSQSGAVTASRCSRYQFACRRGGECIAVYNACDGVAQCADGSDEAPELGCPPSAPRTPPSTTHKPLHQRGWLQERLAAEAALAGENVPGGEGPPPAEGAAGGEGGALPERWPHRLAQAQPPRRYSETGASSHIFSHKGGLLQEPEGGAQFPAFEPPWPRRAWPPAPPQPNGNLTCHTLGYFKPSLSHTSEQPPSISGQRSGVLP</sequence>
<dbReference type="PANTHER" id="PTHR46876">
    <property type="entry name" value="LOW-DENSITY LIPOPROTEIN RECEPTOR-RELATED PROTEIN 11"/>
    <property type="match status" value="1"/>
</dbReference>
<gene>
    <name evidence="4" type="ORF">HF086_007227</name>
</gene>
<feature type="compositionally biased region" description="Polar residues" evidence="3">
    <location>
        <begin position="248"/>
        <end position="267"/>
    </location>
</feature>
<dbReference type="CDD" id="cd00112">
    <property type="entry name" value="LDLa"/>
    <property type="match status" value="1"/>
</dbReference>
<accession>A0A922SKY4</accession>
<comment type="caution">
    <text evidence="4">The sequence shown here is derived from an EMBL/GenBank/DDBJ whole genome shotgun (WGS) entry which is preliminary data.</text>
</comment>
<dbReference type="InterPro" id="IPR023415">
    <property type="entry name" value="LDLR_class-A_CS"/>
</dbReference>
<evidence type="ECO:0000313" key="4">
    <source>
        <dbReference type="EMBL" id="KAH9642107.1"/>
    </source>
</evidence>
<dbReference type="EMBL" id="JACEFF010000201">
    <property type="protein sequence ID" value="KAH9642107.1"/>
    <property type="molecule type" value="Genomic_DNA"/>
</dbReference>
<dbReference type="Proteomes" id="UP000814243">
    <property type="component" value="Unassembled WGS sequence"/>
</dbReference>
<evidence type="ECO:0000256" key="3">
    <source>
        <dbReference type="SAM" id="MobiDB-lite"/>
    </source>
</evidence>
<proteinExistence type="predicted"/>
<dbReference type="SMART" id="SM00192">
    <property type="entry name" value="LDLa"/>
    <property type="match status" value="1"/>
</dbReference>
<evidence type="ECO:0000256" key="2">
    <source>
        <dbReference type="PROSITE-ProRule" id="PRU00124"/>
    </source>
</evidence>
<evidence type="ECO:0000256" key="1">
    <source>
        <dbReference type="ARBA" id="ARBA00023157"/>
    </source>
</evidence>
<feature type="compositionally biased region" description="Basic residues" evidence="3">
    <location>
        <begin position="19"/>
        <end position="39"/>
    </location>
</feature>
<dbReference type="Gene3D" id="4.10.400.10">
    <property type="entry name" value="Low-density Lipoprotein Receptor"/>
    <property type="match status" value="1"/>
</dbReference>
<organism evidence="4 5">
    <name type="scientific">Spodoptera exigua</name>
    <name type="common">Beet armyworm</name>
    <name type="synonym">Noctua fulgens</name>
    <dbReference type="NCBI Taxonomy" id="7107"/>
    <lineage>
        <taxon>Eukaryota</taxon>
        <taxon>Metazoa</taxon>
        <taxon>Ecdysozoa</taxon>
        <taxon>Arthropoda</taxon>
        <taxon>Hexapoda</taxon>
        <taxon>Insecta</taxon>
        <taxon>Pterygota</taxon>
        <taxon>Neoptera</taxon>
        <taxon>Endopterygota</taxon>
        <taxon>Lepidoptera</taxon>
        <taxon>Glossata</taxon>
        <taxon>Ditrysia</taxon>
        <taxon>Noctuoidea</taxon>
        <taxon>Noctuidae</taxon>
        <taxon>Amphipyrinae</taxon>
        <taxon>Spodoptera</taxon>
    </lineage>
</organism>
<feature type="region of interest" description="Disordered" evidence="3">
    <location>
        <begin position="1"/>
        <end position="39"/>
    </location>
</feature>
<dbReference type="Pfam" id="PF00057">
    <property type="entry name" value="Ldl_recept_a"/>
    <property type="match status" value="1"/>
</dbReference>
<reference evidence="4" key="1">
    <citation type="journal article" date="2021" name="G3 (Bethesda)">
        <title>Genome and transcriptome analysis of the beet armyworm Spodoptera exigua reveals targets for pest control. .</title>
        <authorList>
            <person name="Simon S."/>
            <person name="Breeschoten T."/>
            <person name="Jansen H.J."/>
            <person name="Dirks R.P."/>
            <person name="Schranz M.E."/>
            <person name="Ros V.I.D."/>
        </authorList>
    </citation>
    <scope>NUCLEOTIDE SEQUENCE</scope>
    <source>
        <strain evidence="4">TB_SE_WUR_2020</strain>
    </source>
</reference>
<dbReference type="InterPro" id="IPR036055">
    <property type="entry name" value="LDL_receptor-like_sf"/>
</dbReference>
<comment type="caution">
    <text evidence="2">Lacks conserved residue(s) required for the propagation of feature annotation.</text>
</comment>
<dbReference type="InterPro" id="IPR002172">
    <property type="entry name" value="LDrepeatLR_classA_rpt"/>
</dbReference>
<feature type="region of interest" description="Disordered" evidence="3">
    <location>
        <begin position="147"/>
        <end position="171"/>
    </location>
</feature>
<dbReference type="PROSITE" id="PS50068">
    <property type="entry name" value="LDLRA_2"/>
    <property type="match status" value="1"/>
</dbReference>
<feature type="region of interest" description="Disordered" evidence="3">
    <location>
        <begin position="245"/>
        <end position="267"/>
    </location>
</feature>
<feature type="region of interest" description="Disordered" evidence="3">
    <location>
        <begin position="104"/>
        <end position="130"/>
    </location>
</feature>
<dbReference type="PANTHER" id="PTHR46876:SF1">
    <property type="entry name" value="LOW-DENSITY LIPOPROTEIN RECEPTOR-RELATED PROTEIN 11"/>
    <property type="match status" value="1"/>
</dbReference>
<dbReference type="PROSITE" id="PS01209">
    <property type="entry name" value="LDLRA_1"/>
    <property type="match status" value="1"/>
</dbReference>
<name>A0A922SKY4_SPOEX</name>
<dbReference type="SUPFAM" id="SSF57424">
    <property type="entry name" value="LDL receptor-like module"/>
    <property type="match status" value="1"/>
</dbReference>